<reference evidence="1 2" key="1">
    <citation type="submission" date="2018-06" db="EMBL/GenBank/DDBJ databases">
        <title>Freshwater and sediment microbial communities from various areas in North America, analyzing microbe dynamics in response to fracking.</title>
        <authorList>
            <person name="Lamendella R."/>
        </authorList>
    </citation>
    <scope>NUCLEOTIDE SEQUENCE [LARGE SCALE GENOMIC DNA]</scope>
    <source>
        <strain evidence="1 2">99A</strain>
    </source>
</reference>
<name>A0A2J8GXC5_VIBDI</name>
<dbReference type="AlphaFoldDB" id="A0A2J8GXC5"/>
<dbReference type="STRING" id="1348635.GCA_000740015_01878"/>
<organism evidence="1 2">
    <name type="scientific">Vibrio diazotrophicus</name>
    <dbReference type="NCBI Taxonomy" id="685"/>
    <lineage>
        <taxon>Bacteria</taxon>
        <taxon>Pseudomonadati</taxon>
        <taxon>Pseudomonadota</taxon>
        <taxon>Gammaproteobacteria</taxon>
        <taxon>Vibrionales</taxon>
        <taxon>Vibrionaceae</taxon>
        <taxon>Vibrio</taxon>
    </lineage>
</organism>
<evidence type="ECO:0000313" key="2">
    <source>
        <dbReference type="Proteomes" id="UP000248729"/>
    </source>
</evidence>
<dbReference type="Proteomes" id="UP000248729">
    <property type="component" value="Unassembled WGS sequence"/>
</dbReference>
<sequence>MLEKVESVMEMNGLEYARSTYSLTAKFSYGIGSVKIRYDPATNTYLYSGCEKVIWVGCFILFCVSFNMMLHPSDYILAGYLAGMMFASAMLSFFQQVLLHIQMLDIKTQLRAEGIYLKFG</sequence>
<accession>A0A2J8GXC5</accession>
<protein>
    <submittedName>
        <fullName evidence="1">Uncharacterized protein</fullName>
    </submittedName>
</protein>
<proteinExistence type="predicted"/>
<gene>
    <name evidence="1" type="ORF">DET48_1537</name>
</gene>
<comment type="caution">
    <text evidence="1">The sequence shown here is derived from an EMBL/GenBank/DDBJ whole genome shotgun (WGS) entry which is preliminary data.</text>
</comment>
<evidence type="ECO:0000313" key="1">
    <source>
        <dbReference type="EMBL" id="RAS54256.1"/>
    </source>
</evidence>
<dbReference type="EMBL" id="QLTR01000053">
    <property type="protein sequence ID" value="RAS54256.1"/>
    <property type="molecule type" value="Genomic_DNA"/>
</dbReference>
<dbReference type="RefSeq" id="WP_102939579.1">
    <property type="nucleotide sequence ID" value="NZ_QLTR01000053.1"/>
</dbReference>